<dbReference type="Gene3D" id="3.30.450.290">
    <property type="match status" value="1"/>
</dbReference>
<evidence type="ECO:0000256" key="4">
    <source>
        <dbReference type="ARBA" id="ARBA00022553"/>
    </source>
</evidence>
<dbReference type="OrthoDB" id="9801651at2"/>
<dbReference type="Gene3D" id="3.30.565.10">
    <property type="entry name" value="Histidine kinase-like ATPase, C-terminal domain"/>
    <property type="match status" value="1"/>
</dbReference>
<dbReference type="SMART" id="SM00387">
    <property type="entry name" value="HATPase_c"/>
    <property type="match status" value="1"/>
</dbReference>
<dbReference type="GO" id="GO:0005524">
    <property type="term" value="F:ATP binding"/>
    <property type="evidence" value="ECO:0007669"/>
    <property type="project" value="UniProtKB-KW"/>
</dbReference>
<dbReference type="InterPro" id="IPR003660">
    <property type="entry name" value="HAMP_dom"/>
</dbReference>
<dbReference type="GO" id="GO:0030295">
    <property type="term" value="F:protein kinase activator activity"/>
    <property type="evidence" value="ECO:0007669"/>
    <property type="project" value="TreeGrafter"/>
</dbReference>
<evidence type="ECO:0000256" key="1">
    <source>
        <dbReference type="ARBA" id="ARBA00000085"/>
    </source>
</evidence>
<evidence type="ECO:0000256" key="10">
    <source>
        <dbReference type="ARBA" id="ARBA00022989"/>
    </source>
</evidence>
<dbReference type="CDD" id="cd00082">
    <property type="entry name" value="HisKA"/>
    <property type="match status" value="1"/>
</dbReference>
<evidence type="ECO:0000259" key="16">
    <source>
        <dbReference type="PROSITE" id="PS50885"/>
    </source>
</evidence>
<evidence type="ECO:0000256" key="5">
    <source>
        <dbReference type="ARBA" id="ARBA00022679"/>
    </source>
</evidence>
<evidence type="ECO:0000259" key="15">
    <source>
        <dbReference type="PROSITE" id="PS50112"/>
    </source>
</evidence>
<evidence type="ECO:0000256" key="7">
    <source>
        <dbReference type="ARBA" id="ARBA00022741"/>
    </source>
</evidence>
<dbReference type="Gene3D" id="6.10.340.10">
    <property type="match status" value="1"/>
</dbReference>
<feature type="domain" description="Histidine kinase" evidence="14">
    <location>
        <begin position="411"/>
        <end position="621"/>
    </location>
</feature>
<dbReference type="GO" id="GO:0007234">
    <property type="term" value="P:osmosensory signaling via phosphorelay pathway"/>
    <property type="evidence" value="ECO:0007669"/>
    <property type="project" value="TreeGrafter"/>
</dbReference>
<keyword evidence="5" id="KW-0808">Transferase</keyword>
<dbReference type="Gene3D" id="1.10.287.130">
    <property type="match status" value="1"/>
</dbReference>
<evidence type="ECO:0000313" key="18">
    <source>
        <dbReference type="Proteomes" id="UP000238338"/>
    </source>
</evidence>
<dbReference type="SMART" id="SM00304">
    <property type="entry name" value="HAMP"/>
    <property type="match status" value="1"/>
</dbReference>
<keyword evidence="4" id="KW-0597">Phosphoprotein</keyword>
<keyword evidence="12 13" id="KW-0472">Membrane</keyword>
<proteinExistence type="predicted"/>
<evidence type="ECO:0000256" key="13">
    <source>
        <dbReference type="SAM" id="Phobius"/>
    </source>
</evidence>
<dbReference type="PRINTS" id="PR00344">
    <property type="entry name" value="BCTRLSENSOR"/>
</dbReference>
<keyword evidence="9" id="KW-0067">ATP-binding</keyword>
<dbReference type="Pfam" id="PF08448">
    <property type="entry name" value="PAS_4"/>
    <property type="match status" value="1"/>
</dbReference>
<evidence type="ECO:0000313" key="17">
    <source>
        <dbReference type="EMBL" id="PQV56671.1"/>
    </source>
</evidence>
<dbReference type="PROSITE" id="PS50109">
    <property type="entry name" value="HIS_KIN"/>
    <property type="match status" value="1"/>
</dbReference>
<evidence type="ECO:0000256" key="8">
    <source>
        <dbReference type="ARBA" id="ARBA00022777"/>
    </source>
</evidence>
<keyword evidence="18" id="KW-1185">Reference proteome</keyword>
<evidence type="ECO:0000259" key="14">
    <source>
        <dbReference type="PROSITE" id="PS50109"/>
    </source>
</evidence>
<dbReference type="SUPFAM" id="SSF55874">
    <property type="entry name" value="ATPase domain of HSP90 chaperone/DNA topoisomerase II/histidine kinase"/>
    <property type="match status" value="1"/>
</dbReference>
<evidence type="ECO:0000256" key="11">
    <source>
        <dbReference type="ARBA" id="ARBA00023012"/>
    </source>
</evidence>
<comment type="subcellular location">
    <subcellularLocation>
        <location evidence="2">Membrane</location>
        <topology evidence="2">Multi-pass membrane protein</topology>
    </subcellularLocation>
</comment>
<dbReference type="EMBL" id="PVEP01000004">
    <property type="protein sequence ID" value="PQV56671.1"/>
    <property type="molecule type" value="Genomic_DNA"/>
</dbReference>
<dbReference type="Pfam" id="PF02518">
    <property type="entry name" value="HATPase_c"/>
    <property type="match status" value="1"/>
</dbReference>
<keyword evidence="8 17" id="KW-0418">Kinase</keyword>
<dbReference type="Proteomes" id="UP000238338">
    <property type="component" value="Unassembled WGS sequence"/>
</dbReference>
<dbReference type="SUPFAM" id="SSF158472">
    <property type="entry name" value="HAMP domain-like"/>
    <property type="match status" value="1"/>
</dbReference>
<keyword evidence="10 13" id="KW-1133">Transmembrane helix</keyword>
<dbReference type="InterPro" id="IPR000014">
    <property type="entry name" value="PAS"/>
</dbReference>
<dbReference type="SUPFAM" id="SSF55785">
    <property type="entry name" value="PYP-like sensor domain (PAS domain)"/>
    <property type="match status" value="1"/>
</dbReference>
<evidence type="ECO:0000256" key="6">
    <source>
        <dbReference type="ARBA" id="ARBA00022692"/>
    </source>
</evidence>
<keyword evidence="6 13" id="KW-0812">Transmembrane</keyword>
<dbReference type="PANTHER" id="PTHR42878:SF7">
    <property type="entry name" value="SENSOR HISTIDINE KINASE GLRK"/>
    <property type="match status" value="1"/>
</dbReference>
<dbReference type="InterPro" id="IPR036890">
    <property type="entry name" value="HATPase_C_sf"/>
</dbReference>
<organism evidence="17 18">
    <name type="scientific">Albidovulum denitrificans</name>
    <dbReference type="NCBI Taxonomy" id="404881"/>
    <lineage>
        <taxon>Bacteria</taxon>
        <taxon>Pseudomonadati</taxon>
        <taxon>Pseudomonadota</taxon>
        <taxon>Alphaproteobacteria</taxon>
        <taxon>Rhodobacterales</taxon>
        <taxon>Paracoccaceae</taxon>
        <taxon>Albidovulum</taxon>
    </lineage>
</organism>
<dbReference type="GO" id="GO:0000156">
    <property type="term" value="F:phosphorelay response regulator activity"/>
    <property type="evidence" value="ECO:0007669"/>
    <property type="project" value="TreeGrafter"/>
</dbReference>
<dbReference type="PROSITE" id="PS50885">
    <property type="entry name" value="HAMP"/>
    <property type="match status" value="1"/>
</dbReference>
<comment type="catalytic activity">
    <reaction evidence="1">
        <text>ATP + protein L-histidine = ADP + protein N-phospho-L-histidine.</text>
        <dbReference type="EC" id="2.7.13.3"/>
    </reaction>
</comment>
<feature type="domain" description="HAMP" evidence="16">
    <location>
        <begin position="213"/>
        <end position="265"/>
    </location>
</feature>
<protein>
    <recommendedName>
        <fullName evidence="3">histidine kinase</fullName>
        <ecNumber evidence="3">2.7.13.3</ecNumber>
    </recommendedName>
</protein>
<dbReference type="InterPro" id="IPR036097">
    <property type="entry name" value="HisK_dim/P_sf"/>
</dbReference>
<dbReference type="InterPro" id="IPR005467">
    <property type="entry name" value="His_kinase_dom"/>
</dbReference>
<dbReference type="Gene3D" id="3.30.450.20">
    <property type="entry name" value="PAS domain"/>
    <property type="match status" value="1"/>
</dbReference>
<feature type="domain" description="PAS" evidence="15">
    <location>
        <begin position="270"/>
        <end position="315"/>
    </location>
</feature>
<dbReference type="EC" id="2.7.13.3" evidence="3"/>
<dbReference type="InterPro" id="IPR035965">
    <property type="entry name" value="PAS-like_dom_sf"/>
</dbReference>
<dbReference type="InterPro" id="IPR003594">
    <property type="entry name" value="HATPase_dom"/>
</dbReference>
<dbReference type="RefSeq" id="WP_105514839.1">
    <property type="nucleotide sequence ID" value="NZ_PVEP01000004.1"/>
</dbReference>
<dbReference type="PROSITE" id="PS50112">
    <property type="entry name" value="PAS"/>
    <property type="match status" value="1"/>
</dbReference>
<dbReference type="CDD" id="cd06225">
    <property type="entry name" value="HAMP"/>
    <property type="match status" value="1"/>
</dbReference>
<sequence length="625" mass="67071">MIRLSRSATARFGALSLQRKFALVAGALMFATSLCFLILVLGLHLNSVSASNERAVRSVNRLLQAALENAMLKRDIPGLREIITDLGAQDGIRGVMIVNPEGEVRFSSYEQDLYSTFDDPALTEALASQSQQTEFRAVGGVDVLRSINPVLNKQQCNVCHGLSADHPVNGLLVIDYETAGTRRYALIGAALLMALGLVVVLAVEGGLWVALRKIVLDRVARLDSAFAQVGAGNLDARTDVVGGDEIGRLAGNFNLMSDRLAMSVDRLRASEAFLQDLIDAVPDGIRVIGPDFRIIVANAAYLRQVGADRASVVGQPCHLSSHGRDAPCIPTMRTCPVAALLHDRTESFCKFNDRHLRDGAGLSVEVSAVTANMVIDGQSVPCVIESIRDLEAEVQISHSERLSEIGLLAAGIAHEVYNPLSSIRLALRAVANQPNLTEATRNYLSIADTEISSCQGFTDGLLRLASRPSPHLELVALRAAIVETAALLNYQAEQSDAKIDIDIEGEPRVLAHDSEIRMLVFNLVLNAVHAMPDGGPVRVSCRADGAGRIRLQVADTGVGIPEDLRDKVMLPFWTRRADGSRGRGLGLTICNAIVGALGGQIGFESEVGRGTVFTVDLADADKKEE</sequence>
<dbReference type="CDD" id="cd00130">
    <property type="entry name" value="PAS"/>
    <property type="match status" value="1"/>
</dbReference>
<dbReference type="Pfam" id="PF00672">
    <property type="entry name" value="HAMP"/>
    <property type="match status" value="1"/>
</dbReference>
<dbReference type="PANTHER" id="PTHR42878">
    <property type="entry name" value="TWO-COMPONENT HISTIDINE KINASE"/>
    <property type="match status" value="1"/>
</dbReference>
<reference evidence="17 18" key="1">
    <citation type="submission" date="2018-02" db="EMBL/GenBank/DDBJ databases">
        <title>Genomic Encyclopedia of Archaeal and Bacterial Type Strains, Phase II (KMG-II): from individual species to whole genera.</title>
        <authorList>
            <person name="Goeker M."/>
        </authorList>
    </citation>
    <scope>NUCLEOTIDE SEQUENCE [LARGE SCALE GENOMIC DNA]</scope>
    <source>
        <strain evidence="17 18">DSM 18921</strain>
    </source>
</reference>
<keyword evidence="11" id="KW-0902">Two-component regulatory system</keyword>
<feature type="transmembrane region" description="Helical" evidence="13">
    <location>
        <begin position="21"/>
        <end position="45"/>
    </location>
</feature>
<name>A0A2S8S778_9RHOB</name>
<gene>
    <name evidence="17" type="ORF">LX70_02244</name>
</gene>
<feature type="transmembrane region" description="Helical" evidence="13">
    <location>
        <begin position="184"/>
        <end position="211"/>
    </location>
</feature>
<evidence type="ECO:0000256" key="2">
    <source>
        <dbReference type="ARBA" id="ARBA00004141"/>
    </source>
</evidence>
<dbReference type="SUPFAM" id="SSF47384">
    <property type="entry name" value="Homodimeric domain of signal transducing histidine kinase"/>
    <property type="match status" value="1"/>
</dbReference>
<comment type="caution">
    <text evidence="17">The sequence shown here is derived from an EMBL/GenBank/DDBJ whole genome shotgun (WGS) entry which is preliminary data.</text>
</comment>
<dbReference type="AlphaFoldDB" id="A0A2S8S778"/>
<dbReference type="Pfam" id="PF00512">
    <property type="entry name" value="HisKA"/>
    <property type="match status" value="1"/>
</dbReference>
<dbReference type="GO" id="GO:0016020">
    <property type="term" value="C:membrane"/>
    <property type="evidence" value="ECO:0007669"/>
    <property type="project" value="UniProtKB-SubCell"/>
</dbReference>
<accession>A0A2S8S778</accession>
<dbReference type="SMART" id="SM00388">
    <property type="entry name" value="HisKA"/>
    <property type="match status" value="1"/>
</dbReference>
<evidence type="ECO:0000256" key="9">
    <source>
        <dbReference type="ARBA" id="ARBA00022840"/>
    </source>
</evidence>
<dbReference type="InterPro" id="IPR004358">
    <property type="entry name" value="Sig_transdc_His_kin-like_C"/>
</dbReference>
<dbReference type="InterPro" id="IPR003661">
    <property type="entry name" value="HisK_dim/P_dom"/>
</dbReference>
<dbReference type="InterPro" id="IPR050351">
    <property type="entry name" value="BphY/WalK/GraS-like"/>
</dbReference>
<dbReference type="GO" id="GO:0000155">
    <property type="term" value="F:phosphorelay sensor kinase activity"/>
    <property type="evidence" value="ECO:0007669"/>
    <property type="project" value="InterPro"/>
</dbReference>
<dbReference type="InterPro" id="IPR013656">
    <property type="entry name" value="PAS_4"/>
</dbReference>
<evidence type="ECO:0000256" key="3">
    <source>
        <dbReference type="ARBA" id="ARBA00012438"/>
    </source>
</evidence>
<evidence type="ECO:0000256" key="12">
    <source>
        <dbReference type="ARBA" id="ARBA00023136"/>
    </source>
</evidence>
<keyword evidence="7" id="KW-0547">Nucleotide-binding</keyword>